<keyword evidence="10 14" id="KW-1133">Transmembrane helix</keyword>
<dbReference type="PANTHER" id="PTHR10050:SF46">
    <property type="entry name" value="PROTEIN O-MANNOSYL-TRANSFERASE 2"/>
    <property type="match status" value="1"/>
</dbReference>
<organism evidence="17 18">
    <name type="scientific">Thamnocephalis sphaerospora</name>
    <dbReference type="NCBI Taxonomy" id="78915"/>
    <lineage>
        <taxon>Eukaryota</taxon>
        <taxon>Fungi</taxon>
        <taxon>Fungi incertae sedis</taxon>
        <taxon>Zoopagomycota</taxon>
        <taxon>Zoopagomycotina</taxon>
        <taxon>Zoopagomycetes</taxon>
        <taxon>Zoopagales</taxon>
        <taxon>Sigmoideomycetaceae</taxon>
        <taxon>Thamnocephalis</taxon>
    </lineage>
</organism>
<dbReference type="InterPro" id="IPR036300">
    <property type="entry name" value="MIR_dom_sf"/>
</dbReference>
<evidence type="ECO:0000256" key="1">
    <source>
        <dbReference type="ARBA" id="ARBA00004477"/>
    </source>
</evidence>
<dbReference type="InterPro" id="IPR016093">
    <property type="entry name" value="MIR_motif"/>
</dbReference>
<dbReference type="Pfam" id="PF02815">
    <property type="entry name" value="MIR"/>
    <property type="match status" value="1"/>
</dbReference>
<dbReference type="Proteomes" id="UP000271241">
    <property type="component" value="Unassembled WGS sequence"/>
</dbReference>
<evidence type="ECO:0000256" key="15">
    <source>
        <dbReference type="SAM" id="MobiDB-lite"/>
    </source>
</evidence>
<protein>
    <recommendedName>
        <fullName evidence="4 14">Dolichyl-phosphate-mannose--protein mannosyltransferase</fullName>
        <ecNumber evidence="4 14">2.4.1.109</ecNumber>
    </recommendedName>
</protein>
<keyword evidence="9 14" id="KW-0256">Endoplasmic reticulum</keyword>
<dbReference type="GO" id="GO:0004169">
    <property type="term" value="F:dolichyl-phosphate-mannose-protein mannosyltransferase activity"/>
    <property type="evidence" value="ECO:0007669"/>
    <property type="project" value="UniProtKB-UniRule"/>
</dbReference>
<dbReference type="PANTHER" id="PTHR10050">
    <property type="entry name" value="DOLICHYL-PHOSPHATE-MANNOSE--PROTEIN MANNOSYLTRANSFERASE"/>
    <property type="match status" value="1"/>
</dbReference>
<dbReference type="AlphaFoldDB" id="A0A4P9XUG4"/>
<dbReference type="GO" id="GO:0005789">
    <property type="term" value="C:endoplasmic reticulum membrane"/>
    <property type="evidence" value="ECO:0007669"/>
    <property type="project" value="UniProtKB-SubCell"/>
</dbReference>
<evidence type="ECO:0000256" key="9">
    <source>
        <dbReference type="ARBA" id="ARBA00022824"/>
    </source>
</evidence>
<dbReference type="Pfam" id="PF16192">
    <property type="entry name" value="PMT_4TMC"/>
    <property type="match status" value="1"/>
</dbReference>
<evidence type="ECO:0000256" key="3">
    <source>
        <dbReference type="ARBA" id="ARBA00007222"/>
    </source>
</evidence>
<dbReference type="STRING" id="78915.A0A4P9XUG4"/>
<proteinExistence type="inferred from homology"/>
<comment type="function">
    <text evidence="14">Transfers mannose from Dol-P-mannose to Ser or Thr residues on proteins.</text>
</comment>
<keyword evidence="11 14" id="KW-0472">Membrane</keyword>
<feature type="transmembrane region" description="Helical" evidence="14">
    <location>
        <begin position="144"/>
        <end position="161"/>
    </location>
</feature>
<evidence type="ECO:0000256" key="4">
    <source>
        <dbReference type="ARBA" id="ARBA00012839"/>
    </source>
</evidence>
<evidence type="ECO:0000256" key="14">
    <source>
        <dbReference type="RuleBase" id="RU367007"/>
    </source>
</evidence>
<keyword evidence="5 14" id="KW-0328">Glycosyltransferase</keyword>
<evidence type="ECO:0000256" key="5">
    <source>
        <dbReference type="ARBA" id="ARBA00022676"/>
    </source>
</evidence>
<feature type="domain" description="MIR" evidence="16">
    <location>
        <begin position="414"/>
        <end position="470"/>
    </location>
</feature>
<feature type="region of interest" description="Disordered" evidence="15">
    <location>
        <begin position="1"/>
        <end position="31"/>
    </location>
</feature>
<feature type="domain" description="MIR" evidence="16">
    <location>
        <begin position="333"/>
        <end position="387"/>
    </location>
</feature>
<comment type="catalytic activity">
    <reaction evidence="12 14">
        <text>a di-trans,poly-cis-dolichyl beta-D-mannosyl phosphate + L-threonyl-[protein] = 3-O-(alpha-D-mannosyl)-L-threonyl-[protein] + a di-trans,poly-cis-dolichyl phosphate + H(+)</text>
        <dbReference type="Rhea" id="RHEA:53396"/>
        <dbReference type="Rhea" id="RHEA-COMP:11060"/>
        <dbReference type="Rhea" id="RHEA-COMP:13547"/>
        <dbReference type="Rhea" id="RHEA-COMP:19498"/>
        <dbReference type="Rhea" id="RHEA-COMP:19501"/>
        <dbReference type="ChEBI" id="CHEBI:15378"/>
        <dbReference type="ChEBI" id="CHEBI:30013"/>
        <dbReference type="ChEBI" id="CHEBI:57683"/>
        <dbReference type="ChEBI" id="CHEBI:58211"/>
        <dbReference type="ChEBI" id="CHEBI:137323"/>
        <dbReference type="EC" id="2.4.1.109"/>
    </reaction>
</comment>
<keyword evidence="7 14" id="KW-0812">Transmembrane</keyword>
<reference evidence="18" key="1">
    <citation type="journal article" date="2018" name="Nat. Microbiol.">
        <title>Leveraging single-cell genomics to expand the fungal tree of life.</title>
        <authorList>
            <person name="Ahrendt S.R."/>
            <person name="Quandt C.A."/>
            <person name="Ciobanu D."/>
            <person name="Clum A."/>
            <person name="Salamov A."/>
            <person name="Andreopoulos B."/>
            <person name="Cheng J.F."/>
            <person name="Woyke T."/>
            <person name="Pelin A."/>
            <person name="Henrissat B."/>
            <person name="Reynolds N.K."/>
            <person name="Benny G.L."/>
            <person name="Smith M.E."/>
            <person name="James T.Y."/>
            <person name="Grigoriev I.V."/>
        </authorList>
    </citation>
    <scope>NUCLEOTIDE SEQUENCE [LARGE SCALE GENOMIC DNA]</scope>
    <source>
        <strain evidence="18">RSA 1356</strain>
    </source>
</reference>
<evidence type="ECO:0000256" key="6">
    <source>
        <dbReference type="ARBA" id="ARBA00022679"/>
    </source>
</evidence>
<dbReference type="SUPFAM" id="SSF82109">
    <property type="entry name" value="MIR domain"/>
    <property type="match status" value="1"/>
</dbReference>
<dbReference type="InterPro" id="IPR003342">
    <property type="entry name" value="ArnT-like_N"/>
</dbReference>
<comment type="similarity">
    <text evidence="3 14">Belongs to the glycosyltransferase 39 family.</text>
</comment>
<feature type="transmembrane region" description="Helical" evidence="14">
    <location>
        <begin position="679"/>
        <end position="699"/>
    </location>
</feature>
<dbReference type="InterPro" id="IPR032421">
    <property type="entry name" value="PMT_4TMC"/>
</dbReference>
<feature type="transmembrane region" description="Helical" evidence="14">
    <location>
        <begin position="284"/>
        <end position="307"/>
    </location>
</feature>
<sequence length="757" mass="85310">MTSDTLRQRHVGSALAGASASPAGRPEEDADALKKAALPTAKRPEDAPLRVFVRQHADVIAPALLTLLSFWSRYYRLGWSNTVVWDEAHFGKFGSHYLKHDFYFDVHPPLGKVLVGLAGALAGYDGSFDFKSGSVYPEGLNYTAMRVILATFGALLVPLAYGTAHELGFSNRAAFLAGVLILCENALLVISRFILLDSMLLFFTALSLYTFVGFHAQRHQPFSFDWWLWLVANGLSLGMVSSVKWVGLFSVALVGLYTIYDLFDKLGHLAMPKQVYAKHWAARILCLIVIPMLVYMFSFWVHFALLYRSGEGDAQMSSLFQAGLRGNNLVDNPLELAYGSLVTVKSNAYGGGLLHSHVQKFPVGSQQQQVTTYGHKDENNNWMIARNWDDQRKWLADVEAAGKDPIKAFEEEEPQFIKDGDVIRLLHVSTNANLHSHSIEAPVTKSMWEVSGYGNASFGDKGDHWRVEVVDDMYKGKPGHVHSLTTRFHLRNVAFDCLLRGHNTHLPEWGFKQGEVVCDHKKDTSSSAALWNIEWHRNEKLPAAPRSAFRSSFLRDFAQLNAAMWTSNNALVPDDTRDDRATSAAWQWPLMLVGMRMNGWGDSSIKYLLLGNPAVWLTSTVAILTVGLLVVIYEARIRRGYHDWLPGECETFMFGAYAIAGGWFLHYMPFFIMGRVLYLHHYLPALYIAALAIPFLYDHFVGKKSRAQQNIVYLSILIPVLGMFLYFAPFSFGFDWASDLMENRSWLADWQVMDYRI</sequence>
<feature type="compositionally biased region" description="Low complexity" evidence="15">
    <location>
        <begin position="12"/>
        <end position="24"/>
    </location>
</feature>
<evidence type="ECO:0000256" key="8">
    <source>
        <dbReference type="ARBA" id="ARBA00022737"/>
    </source>
</evidence>
<name>A0A4P9XUG4_9FUNG</name>
<evidence type="ECO:0000259" key="16">
    <source>
        <dbReference type="PROSITE" id="PS50919"/>
    </source>
</evidence>
<feature type="transmembrane region" description="Helical" evidence="14">
    <location>
        <begin position="200"/>
        <end position="217"/>
    </location>
</feature>
<evidence type="ECO:0000256" key="13">
    <source>
        <dbReference type="ARBA" id="ARBA00045102"/>
    </source>
</evidence>
<dbReference type="SMART" id="SM00472">
    <property type="entry name" value="MIR"/>
    <property type="match status" value="3"/>
</dbReference>
<evidence type="ECO:0000256" key="7">
    <source>
        <dbReference type="ARBA" id="ARBA00022692"/>
    </source>
</evidence>
<dbReference type="EC" id="2.4.1.109" evidence="4 14"/>
<evidence type="ECO:0000256" key="11">
    <source>
        <dbReference type="ARBA" id="ARBA00023136"/>
    </source>
</evidence>
<evidence type="ECO:0000313" key="17">
    <source>
        <dbReference type="EMBL" id="RKP09865.1"/>
    </source>
</evidence>
<gene>
    <name evidence="17" type="ORF">THASP1DRAFT_28351</name>
</gene>
<evidence type="ECO:0000256" key="10">
    <source>
        <dbReference type="ARBA" id="ARBA00022989"/>
    </source>
</evidence>
<comment type="subcellular location">
    <subcellularLocation>
        <location evidence="1 14">Endoplasmic reticulum membrane</location>
        <topology evidence="1 14">Multi-pass membrane protein</topology>
    </subcellularLocation>
</comment>
<dbReference type="Gene3D" id="2.80.10.50">
    <property type="match status" value="1"/>
</dbReference>
<feature type="transmembrane region" description="Helical" evidence="14">
    <location>
        <begin position="711"/>
        <end position="732"/>
    </location>
</feature>
<feature type="transmembrane region" description="Helical" evidence="14">
    <location>
        <begin position="173"/>
        <end position="194"/>
    </location>
</feature>
<keyword evidence="6 14" id="KW-0808">Transferase</keyword>
<dbReference type="Pfam" id="PF02366">
    <property type="entry name" value="PMT"/>
    <property type="match status" value="1"/>
</dbReference>
<dbReference type="PROSITE" id="PS50919">
    <property type="entry name" value="MIR"/>
    <property type="match status" value="2"/>
</dbReference>
<evidence type="ECO:0000256" key="2">
    <source>
        <dbReference type="ARBA" id="ARBA00004922"/>
    </source>
</evidence>
<keyword evidence="8" id="KW-0677">Repeat</keyword>
<evidence type="ECO:0000256" key="12">
    <source>
        <dbReference type="ARBA" id="ARBA00045085"/>
    </source>
</evidence>
<accession>A0A4P9XUG4</accession>
<feature type="transmembrane region" description="Helical" evidence="14">
    <location>
        <begin position="246"/>
        <end position="263"/>
    </location>
</feature>
<dbReference type="InterPro" id="IPR027005">
    <property type="entry name" value="PMT-like"/>
</dbReference>
<dbReference type="FunFam" id="2.80.10.50:FF:000012">
    <property type="entry name" value="Protein O-mannosyl-transferase 1"/>
    <property type="match status" value="1"/>
</dbReference>
<feature type="transmembrane region" description="Helical" evidence="14">
    <location>
        <begin position="654"/>
        <end position="673"/>
    </location>
</feature>
<comment type="catalytic activity">
    <reaction evidence="13 14">
        <text>a di-trans,poly-cis-dolichyl beta-D-mannosyl phosphate + L-seryl-[protein] = 3-O-(alpha-D-mannosyl)-L-seryl-[protein] + a di-trans,poly-cis-dolichyl phosphate + H(+)</text>
        <dbReference type="Rhea" id="RHEA:17377"/>
        <dbReference type="Rhea" id="RHEA-COMP:9863"/>
        <dbReference type="Rhea" id="RHEA-COMP:13546"/>
        <dbReference type="Rhea" id="RHEA-COMP:19498"/>
        <dbReference type="Rhea" id="RHEA-COMP:19501"/>
        <dbReference type="ChEBI" id="CHEBI:15378"/>
        <dbReference type="ChEBI" id="CHEBI:29999"/>
        <dbReference type="ChEBI" id="CHEBI:57683"/>
        <dbReference type="ChEBI" id="CHEBI:58211"/>
        <dbReference type="ChEBI" id="CHEBI:137321"/>
        <dbReference type="EC" id="2.4.1.109"/>
    </reaction>
</comment>
<dbReference type="UniPathway" id="UPA00378"/>
<dbReference type="OrthoDB" id="292747at2759"/>
<comment type="pathway">
    <text evidence="2 14">Protein modification; protein glycosylation.</text>
</comment>
<dbReference type="EMBL" id="KZ992484">
    <property type="protein sequence ID" value="RKP09865.1"/>
    <property type="molecule type" value="Genomic_DNA"/>
</dbReference>
<feature type="transmembrane region" description="Helical" evidence="14">
    <location>
        <begin position="614"/>
        <end position="633"/>
    </location>
</feature>
<evidence type="ECO:0000313" key="18">
    <source>
        <dbReference type="Proteomes" id="UP000271241"/>
    </source>
</evidence>
<keyword evidence="18" id="KW-1185">Reference proteome</keyword>